<evidence type="ECO:0000256" key="1">
    <source>
        <dbReference type="SAM" id="MobiDB-lite"/>
    </source>
</evidence>
<gene>
    <name evidence="2" type="ORF">E2C01_004502</name>
</gene>
<reference evidence="2 3" key="1">
    <citation type="submission" date="2019-05" db="EMBL/GenBank/DDBJ databases">
        <title>Another draft genome of Portunus trituberculatus and its Hox gene families provides insights of decapod evolution.</title>
        <authorList>
            <person name="Jeong J.-H."/>
            <person name="Song I."/>
            <person name="Kim S."/>
            <person name="Choi T."/>
            <person name="Kim D."/>
            <person name="Ryu S."/>
            <person name="Kim W."/>
        </authorList>
    </citation>
    <scope>NUCLEOTIDE SEQUENCE [LARGE SCALE GENOMIC DNA]</scope>
    <source>
        <tissue evidence="2">Muscle</tissue>
    </source>
</reference>
<dbReference type="AlphaFoldDB" id="A0A5B7CPX8"/>
<keyword evidence="3" id="KW-1185">Reference proteome</keyword>
<proteinExistence type="predicted"/>
<comment type="caution">
    <text evidence="2">The sequence shown here is derived from an EMBL/GenBank/DDBJ whole genome shotgun (WGS) entry which is preliminary data.</text>
</comment>
<feature type="region of interest" description="Disordered" evidence="1">
    <location>
        <begin position="50"/>
        <end position="83"/>
    </location>
</feature>
<dbReference type="EMBL" id="VSRR010000183">
    <property type="protein sequence ID" value="MPC11827.1"/>
    <property type="molecule type" value="Genomic_DNA"/>
</dbReference>
<accession>A0A5B7CPX8</accession>
<name>A0A5B7CPX8_PORTR</name>
<dbReference type="Proteomes" id="UP000324222">
    <property type="component" value="Unassembled WGS sequence"/>
</dbReference>
<protein>
    <submittedName>
        <fullName evidence="2">Uncharacterized protein</fullName>
    </submittedName>
</protein>
<evidence type="ECO:0000313" key="2">
    <source>
        <dbReference type="EMBL" id="MPC11827.1"/>
    </source>
</evidence>
<organism evidence="2 3">
    <name type="scientific">Portunus trituberculatus</name>
    <name type="common">Swimming crab</name>
    <name type="synonym">Neptunus trituberculatus</name>
    <dbReference type="NCBI Taxonomy" id="210409"/>
    <lineage>
        <taxon>Eukaryota</taxon>
        <taxon>Metazoa</taxon>
        <taxon>Ecdysozoa</taxon>
        <taxon>Arthropoda</taxon>
        <taxon>Crustacea</taxon>
        <taxon>Multicrustacea</taxon>
        <taxon>Malacostraca</taxon>
        <taxon>Eumalacostraca</taxon>
        <taxon>Eucarida</taxon>
        <taxon>Decapoda</taxon>
        <taxon>Pleocyemata</taxon>
        <taxon>Brachyura</taxon>
        <taxon>Eubrachyura</taxon>
        <taxon>Portunoidea</taxon>
        <taxon>Portunidae</taxon>
        <taxon>Portuninae</taxon>
        <taxon>Portunus</taxon>
    </lineage>
</organism>
<evidence type="ECO:0000313" key="3">
    <source>
        <dbReference type="Proteomes" id="UP000324222"/>
    </source>
</evidence>
<sequence>MTCVRGAHPSPPMVRSPTPAHVCCGLQPWPTTLAVCCGLQPHPSAVPRLQPMLPWNGAGSRPRPVGRGPHLPRPTHPWPPRPPGQLLVEPAVVNCSGWVVEEEAGALS</sequence>
<feature type="compositionally biased region" description="Pro residues" evidence="1">
    <location>
        <begin position="71"/>
        <end position="83"/>
    </location>
</feature>